<proteinExistence type="predicted"/>
<keyword evidence="2" id="KW-1185">Reference proteome</keyword>
<dbReference type="Proteomes" id="UP001630127">
    <property type="component" value="Unassembled WGS sequence"/>
</dbReference>
<accession>A0ABD2XVG3</accession>
<evidence type="ECO:0000313" key="1">
    <source>
        <dbReference type="EMBL" id="KAL3497522.1"/>
    </source>
</evidence>
<protein>
    <submittedName>
        <fullName evidence="1">Uncharacterized protein</fullName>
    </submittedName>
</protein>
<reference evidence="1 2" key="1">
    <citation type="submission" date="2024-11" db="EMBL/GenBank/DDBJ databases">
        <title>A near-complete genome assembly of Cinchona calisaya.</title>
        <authorList>
            <person name="Lian D.C."/>
            <person name="Zhao X.W."/>
            <person name="Wei L."/>
        </authorList>
    </citation>
    <scope>NUCLEOTIDE SEQUENCE [LARGE SCALE GENOMIC DNA]</scope>
    <source>
        <tissue evidence="1">Nenye</tissue>
    </source>
</reference>
<organism evidence="1 2">
    <name type="scientific">Cinchona calisaya</name>
    <dbReference type="NCBI Taxonomy" id="153742"/>
    <lineage>
        <taxon>Eukaryota</taxon>
        <taxon>Viridiplantae</taxon>
        <taxon>Streptophyta</taxon>
        <taxon>Embryophyta</taxon>
        <taxon>Tracheophyta</taxon>
        <taxon>Spermatophyta</taxon>
        <taxon>Magnoliopsida</taxon>
        <taxon>eudicotyledons</taxon>
        <taxon>Gunneridae</taxon>
        <taxon>Pentapetalae</taxon>
        <taxon>asterids</taxon>
        <taxon>lamiids</taxon>
        <taxon>Gentianales</taxon>
        <taxon>Rubiaceae</taxon>
        <taxon>Cinchonoideae</taxon>
        <taxon>Cinchoneae</taxon>
        <taxon>Cinchona</taxon>
    </lineage>
</organism>
<evidence type="ECO:0000313" key="2">
    <source>
        <dbReference type="Proteomes" id="UP001630127"/>
    </source>
</evidence>
<name>A0ABD2XVG3_9GENT</name>
<comment type="caution">
    <text evidence="1">The sequence shown here is derived from an EMBL/GenBank/DDBJ whole genome shotgun (WGS) entry which is preliminary data.</text>
</comment>
<gene>
    <name evidence="1" type="ORF">ACH5RR_040254</name>
</gene>
<dbReference type="EMBL" id="JBJUIK010000017">
    <property type="protein sequence ID" value="KAL3497522.1"/>
    <property type="molecule type" value="Genomic_DNA"/>
</dbReference>
<dbReference type="AlphaFoldDB" id="A0ABD2XVG3"/>
<sequence length="108" mass="11640">MIIISSSSDDNVGGSVVGKVKKGVVGLRNVPRVGSSRVSALNKQRVKSLCSSSFRKSHLEKYPTSIDIHGDDNNECSMSTIMKNGIVVRSSNGWLEIEKAYQLADGDV</sequence>